<feature type="domain" description="Oxidoreductase molybdopterin-binding" evidence="1">
    <location>
        <begin position="40"/>
        <end position="75"/>
    </location>
</feature>
<keyword evidence="3" id="KW-1185">Reference proteome</keyword>
<evidence type="ECO:0000259" key="1">
    <source>
        <dbReference type="Pfam" id="PF00174"/>
    </source>
</evidence>
<protein>
    <recommendedName>
        <fullName evidence="1">Oxidoreductase molybdopterin-binding domain-containing protein</fullName>
    </recommendedName>
</protein>
<dbReference type="GO" id="GO:0020037">
    <property type="term" value="F:heme binding"/>
    <property type="evidence" value="ECO:0007669"/>
    <property type="project" value="TreeGrafter"/>
</dbReference>
<dbReference type="Proteomes" id="UP000829401">
    <property type="component" value="Chromosome"/>
</dbReference>
<gene>
    <name evidence="2" type="ORF">K1I37_19320</name>
</gene>
<dbReference type="AlphaFoldDB" id="A0A9E6ZF81"/>
<evidence type="ECO:0000313" key="3">
    <source>
        <dbReference type="Proteomes" id="UP000829401"/>
    </source>
</evidence>
<proteinExistence type="predicted"/>
<dbReference type="Pfam" id="PF00174">
    <property type="entry name" value="Oxidored_molyb"/>
    <property type="match status" value="1"/>
</dbReference>
<dbReference type="GO" id="GO:0008482">
    <property type="term" value="F:sulfite oxidase activity"/>
    <property type="evidence" value="ECO:0007669"/>
    <property type="project" value="TreeGrafter"/>
</dbReference>
<name>A0A9E6ZF81_ALIAG</name>
<reference evidence="3" key="1">
    <citation type="journal article" date="2022" name="G3 (Bethesda)">
        <title>Unveiling the complete genome sequence of Alicyclobacillus acidoterrestris DSM 3922T, a taint-producing strain.</title>
        <authorList>
            <person name="Leonardo I.C."/>
            <person name="Barreto Crespo M.T."/>
            <person name="Gaspar F.B."/>
        </authorList>
    </citation>
    <scope>NUCLEOTIDE SEQUENCE [LARGE SCALE GENOMIC DNA]</scope>
    <source>
        <strain evidence="3">DSM 3922</strain>
    </source>
</reference>
<dbReference type="KEGG" id="aaco:K1I37_19320"/>
<dbReference type="GO" id="GO:0006790">
    <property type="term" value="P:sulfur compound metabolic process"/>
    <property type="evidence" value="ECO:0007669"/>
    <property type="project" value="TreeGrafter"/>
</dbReference>
<dbReference type="EMBL" id="CP080467">
    <property type="protein sequence ID" value="UNO48765.1"/>
    <property type="molecule type" value="Genomic_DNA"/>
</dbReference>
<evidence type="ECO:0000313" key="2">
    <source>
        <dbReference type="EMBL" id="UNO48765.1"/>
    </source>
</evidence>
<dbReference type="InterPro" id="IPR000572">
    <property type="entry name" value="OxRdtase_Mopterin-bd_dom"/>
</dbReference>
<accession>A0A9E6ZF81</accession>
<organism evidence="2 3">
    <name type="scientific">Alicyclobacillus acidoterrestris (strain ATCC 49025 / DSM 3922 / CIP 106132 / NCIMB 13137 / GD3B)</name>
    <dbReference type="NCBI Taxonomy" id="1356854"/>
    <lineage>
        <taxon>Bacteria</taxon>
        <taxon>Bacillati</taxon>
        <taxon>Bacillota</taxon>
        <taxon>Bacilli</taxon>
        <taxon>Bacillales</taxon>
        <taxon>Alicyclobacillaceae</taxon>
        <taxon>Alicyclobacillus</taxon>
    </lineage>
</organism>
<sequence length="91" mass="10948">MNRDIHLVPNSYYPVENLEYPMVGDLTIITPNDLFYVRNHFEYPKVDLDNWALQIEGLVNRPLSFTYTDIKKERFAEWSFWVEVKKEQHLG</sequence>
<dbReference type="PANTHER" id="PTHR19372:SF7">
    <property type="entry name" value="SULFITE OXIDASE, MITOCHONDRIAL"/>
    <property type="match status" value="1"/>
</dbReference>
<dbReference type="PANTHER" id="PTHR19372">
    <property type="entry name" value="SULFITE REDUCTASE"/>
    <property type="match status" value="1"/>
</dbReference>
<dbReference type="GO" id="GO:0043546">
    <property type="term" value="F:molybdopterin cofactor binding"/>
    <property type="evidence" value="ECO:0007669"/>
    <property type="project" value="TreeGrafter"/>
</dbReference>